<organism evidence="1 2">
    <name type="scientific">Steinernema carpocapsae</name>
    <name type="common">Entomopathogenic nematode</name>
    <dbReference type="NCBI Taxonomy" id="34508"/>
    <lineage>
        <taxon>Eukaryota</taxon>
        <taxon>Metazoa</taxon>
        <taxon>Ecdysozoa</taxon>
        <taxon>Nematoda</taxon>
        <taxon>Chromadorea</taxon>
        <taxon>Rhabditida</taxon>
        <taxon>Tylenchina</taxon>
        <taxon>Panagrolaimomorpha</taxon>
        <taxon>Strongyloidoidea</taxon>
        <taxon>Steinernematidae</taxon>
        <taxon>Steinernema</taxon>
    </lineage>
</organism>
<accession>A0A4V5ZYJ7</accession>
<evidence type="ECO:0000313" key="1">
    <source>
        <dbReference type="EMBL" id="TKR64005.1"/>
    </source>
</evidence>
<keyword evidence="2" id="KW-1185">Reference proteome</keyword>
<dbReference type="EMBL" id="AZBU02000009">
    <property type="protein sequence ID" value="TKR64005.1"/>
    <property type="molecule type" value="Genomic_DNA"/>
</dbReference>
<name>A0A4V5ZYJ7_STECR</name>
<gene>
    <name evidence="1" type="ORF">L596_024605</name>
</gene>
<reference evidence="1 2" key="2">
    <citation type="journal article" date="2019" name="G3 (Bethesda)">
        <title>Hybrid Assembly of the Genome of the Entomopathogenic Nematode Steinernema carpocapsae Identifies the X-Chromosome.</title>
        <authorList>
            <person name="Serra L."/>
            <person name="Macchietto M."/>
            <person name="Macias-Munoz A."/>
            <person name="McGill C.J."/>
            <person name="Rodriguez I.M."/>
            <person name="Rodriguez B."/>
            <person name="Murad R."/>
            <person name="Mortazavi A."/>
        </authorList>
    </citation>
    <scope>NUCLEOTIDE SEQUENCE [LARGE SCALE GENOMIC DNA]</scope>
    <source>
        <strain evidence="1 2">ALL</strain>
    </source>
</reference>
<evidence type="ECO:0000313" key="2">
    <source>
        <dbReference type="Proteomes" id="UP000298663"/>
    </source>
</evidence>
<comment type="caution">
    <text evidence="1">The sequence shown here is derived from an EMBL/GenBank/DDBJ whole genome shotgun (WGS) entry which is preliminary data.</text>
</comment>
<protein>
    <submittedName>
        <fullName evidence="1">Uncharacterized protein</fullName>
    </submittedName>
</protein>
<reference evidence="1 2" key="1">
    <citation type="journal article" date="2015" name="Genome Biol.">
        <title>Comparative genomics of Steinernema reveals deeply conserved gene regulatory networks.</title>
        <authorList>
            <person name="Dillman A.R."/>
            <person name="Macchietto M."/>
            <person name="Porter C.F."/>
            <person name="Rogers A."/>
            <person name="Williams B."/>
            <person name="Antoshechkin I."/>
            <person name="Lee M.M."/>
            <person name="Goodwin Z."/>
            <person name="Lu X."/>
            <person name="Lewis E.E."/>
            <person name="Goodrich-Blair H."/>
            <person name="Stock S.P."/>
            <person name="Adams B.J."/>
            <person name="Sternberg P.W."/>
            <person name="Mortazavi A."/>
        </authorList>
    </citation>
    <scope>NUCLEOTIDE SEQUENCE [LARGE SCALE GENOMIC DNA]</scope>
    <source>
        <strain evidence="1 2">ALL</strain>
    </source>
</reference>
<sequence>MLQPGSLKYYPRSLKEAASSLLFTLLCDSPATKPIRKMSKAERSNAHKLPNPNSKSLLKWFVLKCRNTD</sequence>
<dbReference type="Proteomes" id="UP000298663">
    <property type="component" value="Unassembled WGS sequence"/>
</dbReference>
<proteinExistence type="predicted"/>
<dbReference type="AlphaFoldDB" id="A0A4V5ZYJ7"/>